<evidence type="ECO:0000256" key="2">
    <source>
        <dbReference type="ARBA" id="ARBA00004574"/>
    </source>
</evidence>
<keyword evidence="7" id="KW-0779">Telomere</keyword>
<dbReference type="GO" id="GO:0016233">
    <property type="term" value="P:telomere capping"/>
    <property type="evidence" value="ECO:0007669"/>
    <property type="project" value="InterPro"/>
</dbReference>
<proteinExistence type="predicted"/>
<dbReference type="GO" id="GO:0032211">
    <property type="term" value="P:negative regulation of telomere maintenance via telomerase"/>
    <property type="evidence" value="ECO:0007669"/>
    <property type="project" value="TreeGrafter"/>
</dbReference>
<dbReference type="CTD" id="65057"/>
<accession>A0A1S3W5U3</accession>
<dbReference type="GO" id="GO:0070198">
    <property type="term" value="P:protein localization to chromosome, telomeric region"/>
    <property type="evidence" value="ECO:0007669"/>
    <property type="project" value="TreeGrafter"/>
</dbReference>
<evidence type="ECO:0000256" key="4">
    <source>
        <dbReference type="ARBA" id="ARBA00022499"/>
    </source>
</evidence>
<comment type="function">
    <text evidence="10">Component of the shelterin complex (telosome) that is involved in the regulation of telomere length and protection. Shelterin associates with arrays of double-stranded TTAGGG repeats added by telomerase and protects chromosome ends. Without its protective activity, telomeres are no longer hidden from the DNA damage surveillance and chromosome ends are inappropriately processed by DNA repair pathways. Promotes binding of POT1 to single-stranded telomeric DNA. Modulates the inhibitory effects of POT1 on telomere elongation. The ACD-POT1 heterodimer enhances telomere elongation by recruiting telomerase to telomeres and increasing its processivity. May play a role in organogenesis.</text>
</comment>
<feature type="compositionally biased region" description="Low complexity" evidence="12">
    <location>
        <begin position="290"/>
        <end position="302"/>
    </location>
</feature>
<dbReference type="PANTHER" id="PTHR14487:SF3">
    <property type="entry name" value="ADRENOCORTICAL DYSPLASIA PROTEIN HOMOLOG"/>
    <property type="match status" value="1"/>
</dbReference>
<evidence type="ECO:0000313" key="14">
    <source>
        <dbReference type="Proteomes" id="UP001652624"/>
    </source>
</evidence>
<dbReference type="InParanoid" id="A0A1S3W5U3"/>
<dbReference type="GO" id="GO:0042162">
    <property type="term" value="F:telomeric DNA binding"/>
    <property type="evidence" value="ECO:0007669"/>
    <property type="project" value="InterPro"/>
</dbReference>
<protein>
    <submittedName>
        <fullName evidence="15">Adrenocortical dysplasia protein homolog isoform X1</fullName>
    </submittedName>
</protein>
<evidence type="ECO:0000256" key="5">
    <source>
        <dbReference type="ARBA" id="ARBA00022553"/>
    </source>
</evidence>
<name>A0A1S3W5U3_ERIEU</name>
<dbReference type="Gene3D" id="2.40.50.960">
    <property type="match status" value="1"/>
</dbReference>
<keyword evidence="4" id="KW-1017">Isopeptide bond</keyword>
<dbReference type="RefSeq" id="XP_016041334.1">
    <property type="nucleotide sequence ID" value="XM_016185848.2"/>
</dbReference>
<dbReference type="GO" id="GO:0070187">
    <property type="term" value="C:shelterin complex"/>
    <property type="evidence" value="ECO:0007669"/>
    <property type="project" value="InterPro"/>
</dbReference>
<evidence type="ECO:0000256" key="6">
    <source>
        <dbReference type="ARBA" id="ARBA00022843"/>
    </source>
</evidence>
<evidence type="ECO:0000256" key="10">
    <source>
        <dbReference type="ARBA" id="ARBA00053730"/>
    </source>
</evidence>
<keyword evidence="5" id="KW-0597">Phosphoprotein</keyword>
<keyword evidence="9" id="KW-0539">Nucleus</keyword>
<dbReference type="AlphaFoldDB" id="A0A1S3W5U3"/>
<dbReference type="PANTHER" id="PTHR14487">
    <property type="entry name" value="ADRENOCORTICAL DYSPLASIA PROTEIN ACD"/>
    <property type="match status" value="1"/>
</dbReference>
<evidence type="ECO:0000313" key="15">
    <source>
        <dbReference type="RefSeq" id="XP_016041334.1"/>
    </source>
</evidence>
<dbReference type="GO" id="GO:0005697">
    <property type="term" value="C:telomerase holoenzyme complex"/>
    <property type="evidence" value="ECO:0007669"/>
    <property type="project" value="InterPro"/>
</dbReference>
<reference evidence="15" key="2">
    <citation type="submission" date="2025-08" db="UniProtKB">
        <authorList>
            <consortium name="RefSeq"/>
        </authorList>
    </citation>
    <scope>IDENTIFICATION</scope>
</reference>
<dbReference type="OrthoDB" id="9899304at2759"/>
<dbReference type="STRING" id="9365.ENSEEUP00000001766"/>
<dbReference type="GO" id="GO:0007004">
    <property type="term" value="P:telomere maintenance via telomerase"/>
    <property type="evidence" value="ECO:0007669"/>
    <property type="project" value="InterPro"/>
</dbReference>
<feature type="compositionally biased region" description="Polar residues" evidence="12">
    <location>
        <begin position="354"/>
        <end position="366"/>
    </location>
</feature>
<evidence type="ECO:0000256" key="7">
    <source>
        <dbReference type="ARBA" id="ARBA00022895"/>
    </source>
</evidence>
<keyword evidence="8" id="KW-0238">DNA-binding</keyword>
<organism evidence="14 15">
    <name type="scientific">Erinaceus europaeus</name>
    <name type="common">Western European hedgehog</name>
    <dbReference type="NCBI Taxonomy" id="9365"/>
    <lineage>
        <taxon>Eukaryota</taxon>
        <taxon>Metazoa</taxon>
        <taxon>Chordata</taxon>
        <taxon>Craniata</taxon>
        <taxon>Vertebrata</taxon>
        <taxon>Euteleostomi</taxon>
        <taxon>Mammalia</taxon>
        <taxon>Eutheria</taxon>
        <taxon>Laurasiatheria</taxon>
        <taxon>Eulipotyphla</taxon>
        <taxon>Erinaceidae</taxon>
        <taxon>Erinaceinae</taxon>
        <taxon>Erinaceus</taxon>
    </lineage>
</organism>
<evidence type="ECO:0000256" key="3">
    <source>
        <dbReference type="ARBA" id="ARBA00022454"/>
    </source>
</evidence>
<evidence type="ECO:0000256" key="11">
    <source>
        <dbReference type="ARBA" id="ARBA00063822"/>
    </source>
</evidence>
<keyword evidence="14" id="KW-1185">Reference proteome</keyword>
<dbReference type="eggNOG" id="ENOG502SAN8">
    <property type="taxonomic scope" value="Eukaryota"/>
</dbReference>
<feature type="compositionally biased region" description="Low complexity" evidence="12">
    <location>
        <begin position="310"/>
        <end position="319"/>
    </location>
</feature>
<dbReference type="Pfam" id="PF10341">
    <property type="entry name" value="TPP1"/>
    <property type="match status" value="1"/>
</dbReference>
<comment type="subcellular location">
    <subcellularLocation>
        <location evidence="2">Chromosome</location>
        <location evidence="2">Telomere</location>
    </subcellularLocation>
    <subcellularLocation>
        <location evidence="1">Nucleus</location>
    </subcellularLocation>
</comment>
<keyword evidence="3" id="KW-0158">Chromosome</keyword>
<dbReference type="FunFam" id="2.40.50.960:FF:000001">
    <property type="entry name" value="ACD, shelterin complex subunit and telomerase recruitment factor"/>
    <property type="match status" value="1"/>
</dbReference>
<sequence length="449" mass="48859">MSWSGHLVLRPWIRDLILGSETVLNPLAVQLLEVLQEPEAPGPSGAPDTSDAGTSLLVSDGTLSVRCLLTREAMEAWDWEEKEFGFRGTEGQFLLLRDCEARVLVSERGSSAEFYLQVNSFILLPSFQYLERVPDCNQDPEVRRKLFDCLEEHLSEFTSPSPSTGISLSQLLDEVQEDQEHRGALVQLAENCLMLTSGHFTAPCPTRWATLRHQTMGEAMYTVPSVCLHISEEDQQILSSLGPGQRAVGPKPPPPDLALQDLPQTLTSSSSSFSGTPALSGHVLSEEDSASVSLLSSTSLASPGQEQNNSQLQPSTSSAPSPPPPSSPQPNHVPVSPPLNCTPVLSSLGHDSSPHQVTRAQKTNSDLGLLPKNWQPSIIIRTSKGSLKSNPIWDPPKRHHDGSAFQYEYQSPCASLCAQVQAARLPPQLVAWALLFLMEPQADSELTQV</sequence>
<evidence type="ECO:0000256" key="9">
    <source>
        <dbReference type="ARBA" id="ARBA00023242"/>
    </source>
</evidence>
<reference evidence="14" key="1">
    <citation type="submission" date="2025-05" db="UniProtKB">
        <authorList>
            <consortium name="RefSeq"/>
        </authorList>
    </citation>
    <scope>NUCLEOTIDE SEQUENCE [LARGE SCALE GENOMIC DNA]</scope>
</reference>
<feature type="compositionally biased region" description="Low complexity" evidence="12">
    <location>
        <begin position="257"/>
        <end position="274"/>
    </location>
</feature>
<gene>
    <name evidence="15" type="primary">ACD</name>
</gene>
<dbReference type="Proteomes" id="UP001652624">
    <property type="component" value="Chromosome 2"/>
</dbReference>
<evidence type="ECO:0000256" key="12">
    <source>
        <dbReference type="SAM" id="MobiDB-lite"/>
    </source>
</evidence>
<feature type="region of interest" description="Disordered" evidence="12">
    <location>
        <begin position="241"/>
        <end position="369"/>
    </location>
</feature>
<dbReference type="GO" id="GO:0005654">
    <property type="term" value="C:nucleoplasm"/>
    <property type="evidence" value="ECO:0007669"/>
    <property type="project" value="UniProtKB-ARBA"/>
</dbReference>
<dbReference type="FunCoup" id="A0A1S3W5U3">
    <property type="interactions" value="2237"/>
</dbReference>
<comment type="subunit">
    <text evidence="11">Component of the shelterin complex (telosome) composed of TERF1, TERF2, TINF2, TERF2IP ACD and POT1. Forms heterodimers with POT1. Identified in a complex with POT1 and single-stranded telomeric DNA. Interacts with STN1 and TINF2.</text>
</comment>
<evidence type="ECO:0000256" key="1">
    <source>
        <dbReference type="ARBA" id="ARBA00004123"/>
    </source>
</evidence>
<evidence type="ECO:0000256" key="8">
    <source>
        <dbReference type="ARBA" id="ARBA00023125"/>
    </source>
</evidence>
<feature type="domain" description="Shelterin complex subunit TPP1/Est3" evidence="13">
    <location>
        <begin position="9"/>
        <end position="154"/>
    </location>
</feature>
<dbReference type="InterPro" id="IPR019437">
    <property type="entry name" value="TPP1/Est3"/>
</dbReference>
<evidence type="ECO:0000259" key="13">
    <source>
        <dbReference type="Pfam" id="PF10341"/>
    </source>
</evidence>
<dbReference type="GeneID" id="103108800"/>
<dbReference type="InterPro" id="IPR028631">
    <property type="entry name" value="ACD"/>
</dbReference>
<keyword evidence="6" id="KW-0832">Ubl conjugation</keyword>